<dbReference type="PROSITE" id="PS51900">
    <property type="entry name" value="CB"/>
    <property type="match status" value="1"/>
</dbReference>
<dbReference type="Gene3D" id="1.10.443.10">
    <property type="entry name" value="Intergrase catalytic core"/>
    <property type="match status" value="1"/>
</dbReference>
<evidence type="ECO:0000256" key="2">
    <source>
        <dbReference type="ARBA" id="ARBA00022908"/>
    </source>
</evidence>
<evidence type="ECO:0000313" key="8">
    <source>
        <dbReference type="Proteomes" id="UP000249066"/>
    </source>
</evidence>
<dbReference type="AlphaFoldDB" id="A0A2W4ZZB7"/>
<evidence type="ECO:0000256" key="5">
    <source>
        <dbReference type="PROSITE-ProRule" id="PRU01248"/>
    </source>
</evidence>
<evidence type="ECO:0000313" key="7">
    <source>
        <dbReference type="EMBL" id="PZO86726.1"/>
    </source>
</evidence>
<dbReference type="Proteomes" id="UP000249066">
    <property type="component" value="Unassembled WGS sequence"/>
</dbReference>
<evidence type="ECO:0000256" key="3">
    <source>
        <dbReference type="ARBA" id="ARBA00023125"/>
    </source>
</evidence>
<evidence type="ECO:0000256" key="4">
    <source>
        <dbReference type="ARBA" id="ARBA00023172"/>
    </source>
</evidence>
<comment type="similarity">
    <text evidence="1">Belongs to the 'phage' integrase family.</text>
</comment>
<accession>A0A2W4ZZB7</accession>
<dbReference type="InterPro" id="IPR044068">
    <property type="entry name" value="CB"/>
</dbReference>
<dbReference type="InterPro" id="IPR013762">
    <property type="entry name" value="Integrase-like_cat_sf"/>
</dbReference>
<dbReference type="GO" id="GO:0003677">
    <property type="term" value="F:DNA binding"/>
    <property type="evidence" value="ECO:0007669"/>
    <property type="project" value="UniProtKB-UniRule"/>
</dbReference>
<keyword evidence="3 5" id="KW-0238">DNA-binding</keyword>
<dbReference type="InterPro" id="IPR050090">
    <property type="entry name" value="Tyrosine_recombinase_XerCD"/>
</dbReference>
<gene>
    <name evidence="7" type="ORF">DI623_15975</name>
</gene>
<reference evidence="7 8" key="1">
    <citation type="submission" date="2017-08" db="EMBL/GenBank/DDBJ databases">
        <title>Infants hospitalized years apart are colonized by the same room-sourced microbial strains.</title>
        <authorList>
            <person name="Brooks B."/>
            <person name="Olm M.R."/>
            <person name="Firek B.A."/>
            <person name="Baker R."/>
            <person name="Thomas B.C."/>
            <person name="Morowitz M.J."/>
            <person name="Banfield J.F."/>
        </authorList>
    </citation>
    <scope>NUCLEOTIDE SEQUENCE [LARGE SCALE GENOMIC DNA]</scope>
    <source>
        <strain evidence="7">S2_018_000_R2_101</strain>
    </source>
</reference>
<comment type="caution">
    <text evidence="7">The sequence shown here is derived from an EMBL/GenBank/DDBJ whole genome shotgun (WGS) entry which is preliminary data.</text>
</comment>
<dbReference type="InterPro" id="IPR011010">
    <property type="entry name" value="DNA_brk_join_enz"/>
</dbReference>
<sequence length="564" mass="63306">MSGVASPFLMRRSGQFYVRMRVPGDLIERVGLVEVRRSLGPMRFNEARLLAARIGAQLKEAFKMMRNANDLTKQEVLNLIRDCFAGLTENYCLGFQPQSSDIDLELAEQQAIAEEHMTALLPKIDTRPFTPETVTAVGKLVADRGVDLTGIPEARLTEIVEGVVRAMVEADRFSIFRLTDRLTPYEPEDPLFLGDARNCKQGIGLTVDELIEEYCKAKRFEWTAKTMKTHRPKLKLLSDFLGGDTRAESVTRDDMRPYPEALARLKKNYHLGVAKSLQSSQTNVESARIQGSTATTILARATAMFRWAHAQGFISSNPAVNLVITAPKKKKGHRSRRPFTEAELRTLFSAPMFTGCESRYRRFVPGSKVIRDEYFYIPAILYYTGARLGEIVQLHFADCVIDGPTPYFSINENSDAKHGEEGYKSVKSDAGVRIIPIHPDLMALGFGDFVKWQRKGAKAKDRVFYRIKFGEDGQPSTVFSKWFGRFMDKIGLTDPALVAHSFRHTAEDYFRENLVPKYIIDQLIGHQDQSSAGAYGAGIGIEAAYDIVANLKLPVRLMELIPNG</sequence>
<dbReference type="EMBL" id="QFNN01000177">
    <property type="protein sequence ID" value="PZO86726.1"/>
    <property type="molecule type" value="Genomic_DNA"/>
</dbReference>
<dbReference type="SUPFAM" id="SSF56349">
    <property type="entry name" value="DNA breaking-rejoining enzymes"/>
    <property type="match status" value="1"/>
</dbReference>
<evidence type="ECO:0000259" key="6">
    <source>
        <dbReference type="PROSITE" id="PS51900"/>
    </source>
</evidence>
<dbReference type="InterPro" id="IPR010998">
    <property type="entry name" value="Integrase_recombinase_N"/>
</dbReference>
<dbReference type="GO" id="GO:0006310">
    <property type="term" value="P:DNA recombination"/>
    <property type="evidence" value="ECO:0007669"/>
    <property type="project" value="UniProtKB-KW"/>
</dbReference>
<proteinExistence type="inferred from homology"/>
<dbReference type="PANTHER" id="PTHR30349:SF41">
    <property type="entry name" value="INTEGRASE_RECOMBINASE PROTEIN MJ0367-RELATED"/>
    <property type="match status" value="1"/>
</dbReference>
<organism evidence="7 8">
    <name type="scientific">Sphingomonas sanxanigenens</name>
    <dbReference type="NCBI Taxonomy" id="397260"/>
    <lineage>
        <taxon>Bacteria</taxon>
        <taxon>Pseudomonadati</taxon>
        <taxon>Pseudomonadota</taxon>
        <taxon>Alphaproteobacteria</taxon>
        <taxon>Sphingomonadales</taxon>
        <taxon>Sphingomonadaceae</taxon>
        <taxon>Sphingomonas</taxon>
    </lineage>
</organism>
<dbReference type="InterPro" id="IPR046668">
    <property type="entry name" value="DUF6538"/>
</dbReference>
<dbReference type="Pfam" id="PF20172">
    <property type="entry name" value="DUF6538"/>
    <property type="match status" value="1"/>
</dbReference>
<dbReference type="PANTHER" id="PTHR30349">
    <property type="entry name" value="PHAGE INTEGRASE-RELATED"/>
    <property type="match status" value="1"/>
</dbReference>
<evidence type="ECO:0000256" key="1">
    <source>
        <dbReference type="ARBA" id="ARBA00008857"/>
    </source>
</evidence>
<dbReference type="CDD" id="cd01184">
    <property type="entry name" value="INT_C_like_1"/>
    <property type="match status" value="1"/>
</dbReference>
<name>A0A2W4ZZB7_9SPHN</name>
<feature type="domain" description="Core-binding (CB)" evidence="6">
    <location>
        <begin position="205"/>
        <end position="309"/>
    </location>
</feature>
<dbReference type="Gene3D" id="1.10.150.130">
    <property type="match status" value="1"/>
</dbReference>
<protein>
    <recommendedName>
        <fullName evidence="6">Core-binding (CB) domain-containing protein</fullName>
    </recommendedName>
</protein>
<dbReference type="GO" id="GO:0015074">
    <property type="term" value="P:DNA integration"/>
    <property type="evidence" value="ECO:0007669"/>
    <property type="project" value="UniProtKB-KW"/>
</dbReference>
<keyword evidence="2" id="KW-0229">DNA integration</keyword>
<keyword evidence="4" id="KW-0233">DNA recombination</keyword>